<name>A0ABU0D876_9BACI</name>
<protein>
    <submittedName>
        <fullName evidence="1">Uncharacterized protein</fullName>
    </submittedName>
</protein>
<gene>
    <name evidence="1" type="ORF">J2S14_003443</name>
</gene>
<evidence type="ECO:0000313" key="2">
    <source>
        <dbReference type="Proteomes" id="UP001232343"/>
    </source>
</evidence>
<comment type="caution">
    <text evidence="1">The sequence shown here is derived from an EMBL/GenBank/DDBJ whole genome shotgun (WGS) entry which is preliminary data.</text>
</comment>
<reference evidence="1 2" key="1">
    <citation type="submission" date="2023-07" db="EMBL/GenBank/DDBJ databases">
        <title>Genomic Encyclopedia of Type Strains, Phase IV (KMG-IV): sequencing the most valuable type-strain genomes for metagenomic binning, comparative biology and taxonomic classification.</title>
        <authorList>
            <person name="Goeker M."/>
        </authorList>
    </citation>
    <scope>NUCLEOTIDE SEQUENCE [LARGE SCALE GENOMIC DNA]</scope>
    <source>
        <strain evidence="1 2">DSM 27848</strain>
    </source>
</reference>
<proteinExistence type="predicted"/>
<dbReference type="EMBL" id="JAUSUO010000010">
    <property type="protein sequence ID" value="MDQ0344599.1"/>
    <property type="molecule type" value="Genomic_DNA"/>
</dbReference>
<dbReference type="Proteomes" id="UP001232343">
    <property type="component" value="Unassembled WGS sequence"/>
</dbReference>
<keyword evidence="2" id="KW-1185">Reference proteome</keyword>
<evidence type="ECO:0000313" key="1">
    <source>
        <dbReference type="EMBL" id="MDQ0344599.1"/>
    </source>
</evidence>
<organism evidence="1 2">
    <name type="scientific">Lederbergia wuyishanensis</name>
    <dbReference type="NCBI Taxonomy" id="1347903"/>
    <lineage>
        <taxon>Bacteria</taxon>
        <taxon>Bacillati</taxon>
        <taxon>Bacillota</taxon>
        <taxon>Bacilli</taxon>
        <taxon>Bacillales</taxon>
        <taxon>Bacillaceae</taxon>
        <taxon>Lederbergia</taxon>
    </lineage>
</organism>
<accession>A0ABU0D876</accession>
<sequence length="42" mass="5178">MKLLYFTSFFSLQFMWYNNLENDAMCIMHHIELIQNVVYILC</sequence>